<feature type="domain" description="ComEC/Rec2-related protein" evidence="7">
    <location>
        <begin position="227"/>
        <end position="491"/>
    </location>
</feature>
<gene>
    <name evidence="9" type="ORF">A3C86_04970</name>
</gene>
<dbReference type="NCBIfam" id="TIGR00360">
    <property type="entry name" value="ComEC_N-term"/>
    <property type="match status" value="1"/>
</dbReference>
<feature type="transmembrane region" description="Helical" evidence="6">
    <location>
        <begin position="29"/>
        <end position="46"/>
    </location>
</feature>
<sequence length="494" mass="52431">MGTKLLLAVIFGFLAGVFARSFYPLGFAVAGFAVLIAVISILFAYFDDTKRTALIIFAIALIAFAGGILRMNSAVLIGDPELTNRLDKKVTIEGVVSDEPDVRESNIRLSVKAGEIILGTSTKAIRAGVLVVAPHNTPVQYGASVRAEGTLRLPRAFEVGDGREFSYPEYLAKDGIGYELAFAQVEILSVGGGNIIKESAIWVKQKFLEGLGLALGEPQAGLGGGITVGAKRGLGKELSAIFISVGLIHVVVLSGYNIMLVMNGALRMFSSAPRLFRLFLGAFIAIFFALMTGGASSSVRAAAMAVIGVVGRATGRLYLASRALGVVALGMVVWNPFTLSFDLGFQLSVLATLGLIWFTPIFSARLKWITEKFALREITASTLGTQLAVLPLLLYQNGQLPLFSLPANLFALIAIPPAMTASALASVAGLIAEPVATLVALPAYILLSYIIEIAKFFASLPFSSVAIGAFSAWWMFLAYALMFGGLVFIKRRAA</sequence>
<evidence type="ECO:0000256" key="5">
    <source>
        <dbReference type="ARBA" id="ARBA00023136"/>
    </source>
</evidence>
<dbReference type="PANTHER" id="PTHR30619:SF1">
    <property type="entry name" value="RECOMBINATION PROTEIN 2"/>
    <property type="match status" value="1"/>
</dbReference>
<name>A0A1F6DFY0_9BACT</name>
<feature type="transmembrane region" description="Helical" evidence="6">
    <location>
        <begin position="274"/>
        <end position="291"/>
    </location>
</feature>
<evidence type="ECO:0000256" key="2">
    <source>
        <dbReference type="ARBA" id="ARBA00022475"/>
    </source>
</evidence>
<evidence type="ECO:0000256" key="1">
    <source>
        <dbReference type="ARBA" id="ARBA00004651"/>
    </source>
</evidence>
<feature type="transmembrane region" description="Helical" evidence="6">
    <location>
        <begin position="407"/>
        <end position="431"/>
    </location>
</feature>
<dbReference type="AlphaFoldDB" id="A0A1F6DFY0"/>
<reference evidence="9 10" key="1">
    <citation type="journal article" date="2016" name="Nat. Commun.">
        <title>Thousands of microbial genomes shed light on interconnected biogeochemical processes in an aquifer system.</title>
        <authorList>
            <person name="Anantharaman K."/>
            <person name="Brown C.T."/>
            <person name="Hug L.A."/>
            <person name="Sharon I."/>
            <person name="Castelle C.J."/>
            <person name="Probst A.J."/>
            <person name="Thomas B.C."/>
            <person name="Singh A."/>
            <person name="Wilkins M.J."/>
            <person name="Karaoz U."/>
            <person name="Brodie E.L."/>
            <person name="Williams K.H."/>
            <person name="Hubbard S.S."/>
            <person name="Banfield J.F."/>
        </authorList>
    </citation>
    <scope>NUCLEOTIDE SEQUENCE [LARGE SCALE GENOMIC DNA]</scope>
</reference>
<evidence type="ECO:0000259" key="8">
    <source>
        <dbReference type="Pfam" id="PF13567"/>
    </source>
</evidence>
<feature type="transmembrane region" description="Helical" evidence="6">
    <location>
        <begin position="464"/>
        <end position="489"/>
    </location>
</feature>
<protein>
    <recommendedName>
        <fullName evidence="11">ComEC/Rec2-related protein domain-containing protein</fullName>
    </recommendedName>
</protein>
<keyword evidence="2" id="KW-1003">Cell membrane</keyword>
<evidence type="ECO:0000313" key="10">
    <source>
        <dbReference type="Proteomes" id="UP000178042"/>
    </source>
</evidence>
<dbReference type="PANTHER" id="PTHR30619">
    <property type="entry name" value="DNA INTERNALIZATION/COMPETENCE PROTEIN COMEC/REC2"/>
    <property type="match status" value="1"/>
</dbReference>
<evidence type="ECO:0000259" key="7">
    <source>
        <dbReference type="Pfam" id="PF03772"/>
    </source>
</evidence>
<dbReference type="InterPro" id="IPR052159">
    <property type="entry name" value="Competence_DNA_uptake"/>
</dbReference>
<feature type="transmembrane region" description="Helical" evidence="6">
    <location>
        <begin position="374"/>
        <end position="395"/>
    </location>
</feature>
<comment type="caution">
    <text evidence="9">The sequence shown here is derived from an EMBL/GenBank/DDBJ whole genome shotgun (WGS) entry which is preliminary data.</text>
</comment>
<dbReference type="EMBL" id="MFLD01000018">
    <property type="protein sequence ID" value="OGG60328.1"/>
    <property type="molecule type" value="Genomic_DNA"/>
</dbReference>
<evidence type="ECO:0000256" key="3">
    <source>
        <dbReference type="ARBA" id="ARBA00022692"/>
    </source>
</evidence>
<feature type="transmembrane region" description="Helical" evidence="6">
    <location>
        <begin position="240"/>
        <end position="262"/>
    </location>
</feature>
<feature type="transmembrane region" description="Helical" evidence="6">
    <location>
        <begin position="53"/>
        <end position="77"/>
    </location>
</feature>
<evidence type="ECO:0000313" key="9">
    <source>
        <dbReference type="EMBL" id="OGG60328.1"/>
    </source>
</evidence>
<dbReference type="Pfam" id="PF13567">
    <property type="entry name" value="DUF4131"/>
    <property type="match status" value="1"/>
</dbReference>
<feature type="transmembrane region" description="Helical" evidence="6">
    <location>
        <begin position="343"/>
        <end position="362"/>
    </location>
</feature>
<feature type="transmembrane region" description="Helical" evidence="6">
    <location>
        <begin position="319"/>
        <end position="337"/>
    </location>
</feature>
<keyword evidence="4 6" id="KW-1133">Transmembrane helix</keyword>
<evidence type="ECO:0000256" key="6">
    <source>
        <dbReference type="SAM" id="Phobius"/>
    </source>
</evidence>
<dbReference type="Pfam" id="PF03772">
    <property type="entry name" value="Competence"/>
    <property type="match status" value="1"/>
</dbReference>
<evidence type="ECO:0008006" key="11">
    <source>
        <dbReference type="Google" id="ProtNLM"/>
    </source>
</evidence>
<evidence type="ECO:0000256" key="4">
    <source>
        <dbReference type="ARBA" id="ARBA00022989"/>
    </source>
</evidence>
<keyword evidence="3 6" id="KW-0812">Transmembrane</keyword>
<proteinExistence type="predicted"/>
<comment type="subcellular location">
    <subcellularLocation>
        <location evidence="1">Cell membrane</location>
        <topology evidence="1">Multi-pass membrane protein</topology>
    </subcellularLocation>
</comment>
<dbReference type="Proteomes" id="UP000178042">
    <property type="component" value="Unassembled WGS sequence"/>
</dbReference>
<organism evidence="9 10">
    <name type="scientific">Candidatus Kaiserbacteria bacterium RIFCSPHIGHO2_02_FULL_49_16</name>
    <dbReference type="NCBI Taxonomy" id="1798490"/>
    <lineage>
        <taxon>Bacteria</taxon>
        <taxon>Candidatus Kaiseribacteriota</taxon>
    </lineage>
</organism>
<feature type="domain" description="DUF4131" evidence="8">
    <location>
        <begin position="24"/>
        <end position="186"/>
    </location>
</feature>
<dbReference type="InterPro" id="IPR025405">
    <property type="entry name" value="DUF4131"/>
</dbReference>
<keyword evidence="5 6" id="KW-0472">Membrane</keyword>
<dbReference type="GO" id="GO:0005886">
    <property type="term" value="C:plasma membrane"/>
    <property type="evidence" value="ECO:0007669"/>
    <property type="project" value="UniProtKB-SubCell"/>
</dbReference>
<accession>A0A1F6DFY0</accession>
<feature type="transmembrane region" description="Helical" evidence="6">
    <location>
        <begin position="438"/>
        <end position="458"/>
    </location>
</feature>
<dbReference type="InterPro" id="IPR004477">
    <property type="entry name" value="ComEC_N"/>
</dbReference>